<keyword evidence="3" id="KW-1185">Reference proteome</keyword>
<protein>
    <submittedName>
        <fullName evidence="2">Uncharacterized protein</fullName>
    </submittedName>
</protein>
<dbReference type="AlphaFoldDB" id="A0AAQ3Q0A8"/>
<proteinExistence type="predicted"/>
<reference evidence="2 3" key="1">
    <citation type="submission" date="2023-10" db="EMBL/GenBank/DDBJ databases">
        <title>Chromosome-scale genome assembly provides insights into flower coloration mechanisms of Canna indica.</title>
        <authorList>
            <person name="Li C."/>
        </authorList>
    </citation>
    <scope>NUCLEOTIDE SEQUENCE [LARGE SCALE GENOMIC DNA]</scope>
    <source>
        <tissue evidence="2">Flower</tissue>
    </source>
</reference>
<dbReference type="EMBL" id="CP136890">
    <property type="protein sequence ID" value="WOK91702.1"/>
    <property type="molecule type" value="Genomic_DNA"/>
</dbReference>
<evidence type="ECO:0000313" key="2">
    <source>
        <dbReference type="EMBL" id="WOK91702.1"/>
    </source>
</evidence>
<evidence type="ECO:0000256" key="1">
    <source>
        <dbReference type="SAM" id="MobiDB-lite"/>
    </source>
</evidence>
<gene>
    <name evidence="2" type="ORF">Cni_G00393</name>
</gene>
<dbReference type="Proteomes" id="UP001327560">
    <property type="component" value="Chromosome 1"/>
</dbReference>
<feature type="region of interest" description="Disordered" evidence="1">
    <location>
        <begin position="1"/>
        <end position="75"/>
    </location>
</feature>
<sequence>MHGGRHSFYPREQAAATTNERKDRRSEEVRGRYSDNEGKVEEEAHEEAQEEAKKDEAKIQVTGRKELKPLPFHCL</sequence>
<name>A0AAQ3Q0A8_9LILI</name>
<accession>A0AAQ3Q0A8</accession>
<organism evidence="2 3">
    <name type="scientific">Canna indica</name>
    <name type="common">Indian-shot</name>
    <dbReference type="NCBI Taxonomy" id="4628"/>
    <lineage>
        <taxon>Eukaryota</taxon>
        <taxon>Viridiplantae</taxon>
        <taxon>Streptophyta</taxon>
        <taxon>Embryophyta</taxon>
        <taxon>Tracheophyta</taxon>
        <taxon>Spermatophyta</taxon>
        <taxon>Magnoliopsida</taxon>
        <taxon>Liliopsida</taxon>
        <taxon>Zingiberales</taxon>
        <taxon>Cannaceae</taxon>
        <taxon>Canna</taxon>
    </lineage>
</organism>
<feature type="compositionally biased region" description="Basic and acidic residues" evidence="1">
    <location>
        <begin position="19"/>
        <end position="68"/>
    </location>
</feature>
<evidence type="ECO:0000313" key="3">
    <source>
        <dbReference type="Proteomes" id="UP001327560"/>
    </source>
</evidence>